<evidence type="ECO:0000259" key="8">
    <source>
        <dbReference type="PROSITE" id="PS50110"/>
    </source>
</evidence>
<evidence type="ECO:0000313" key="11">
    <source>
        <dbReference type="Proteomes" id="UP000015350"/>
    </source>
</evidence>
<dbReference type="STRING" id="1316936.K678_01366"/>
<dbReference type="InterPro" id="IPR035909">
    <property type="entry name" value="CheB_C"/>
</dbReference>
<evidence type="ECO:0000259" key="9">
    <source>
        <dbReference type="PROSITE" id="PS50122"/>
    </source>
</evidence>
<dbReference type="GO" id="GO:0050568">
    <property type="term" value="F:protein-glutamine glutaminase activity"/>
    <property type="evidence" value="ECO:0007669"/>
    <property type="project" value="UniProtKB-UniRule"/>
</dbReference>
<dbReference type="EMBL" id="AQPH01000003">
    <property type="protein sequence ID" value="EPY03250.1"/>
    <property type="molecule type" value="Genomic_DNA"/>
</dbReference>
<evidence type="ECO:0000256" key="5">
    <source>
        <dbReference type="HAMAP-Rule" id="MF_00099"/>
    </source>
</evidence>
<dbReference type="GO" id="GO:0005737">
    <property type="term" value="C:cytoplasm"/>
    <property type="evidence" value="ECO:0007669"/>
    <property type="project" value="UniProtKB-SubCell"/>
</dbReference>
<dbReference type="GO" id="GO:0006935">
    <property type="term" value="P:chemotaxis"/>
    <property type="evidence" value="ECO:0007669"/>
    <property type="project" value="UniProtKB-UniRule"/>
</dbReference>
<evidence type="ECO:0000256" key="3">
    <source>
        <dbReference type="ARBA" id="ARBA00022801"/>
    </source>
</evidence>
<protein>
    <recommendedName>
        <fullName evidence="5">Protein-glutamate methylesterase/protein-glutamine glutaminase</fullName>
        <ecNumber evidence="5">3.1.1.61</ecNumber>
        <ecNumber evidence="5">3.5.1.44</ecNumber>
    </recommendedName>
</protein>
<feature type="domain" description="Response regulatory" evidence="8">
    <location>
        <begin position="3"/>
        <end position="119"/>
    </location>
</feature>
<evidence type="ECO:0000256" key="6">
    <source>
        <dbReference type="PROSITE-ProRule" id="PRU00050"/>
    </source>
</evidence>
<dbReference type="CDD" id="cd16432">
    <property type="entry name" value="CheB_Rec"/>
    <property type="match status" value="1"/>
</dbReference>
<dbReference type="Gene3D" id="3.40.50.180">
    <property type="entry name" value="Methylesterase CheB, C-terminal domain"/>
    <property type="match status" value="1"/>
</dbReference>
<dbReference type="EC" id="3.1.1.61" evidence="5"/>
<accession>S9TY10</accession>
<dbReference type="PIRSF" id="PIRSF000876">
    <property type="entry name" value="RR_chemtxs_CheB"/>
    <property type="match status" value="1"/>
</dbReference>
<dbReference type="eggNOG" id="COG2201">
    <property type="taxonomic scope" value="Bacteria"/>
</dbReference>
<dbReference type="GO" id="GO:0000156">
    <property type="term" value="F:phosphorelay response regulator activity"/>
    <property type="evidence" value="ECO:0007669"/>
    <property type="project" value="InterPro"/>
</dbReference>
<comment type="caution">
    <text evidence="10">The sequence shown here is derived from an EMBL/GenBank/DDBJ whole genome shotgun (WGS) entry which is preliminary data.</text>
</comment>
<comment type="similarity">
    <text evidence="5">Belongs to the CheB family.</text>
</comment>
<organism evidence="10 11">
    <name type="scientific">Magnetospirillum fulvum MGU-K5</name>
    <dbReference type="NCBI Taxonomy" id="1316936"/>
    <lineage>
        <taxon>Bacteria</taxon>
        <taxon>Pseudomonadati</taxon>
        <taxon>Pseudomonadota</taxon>
        <taxon>Alphaproteobacteria</taxon>
        <taxon>Rhodospirillales</taxon>
        <taxon>Rhodospirillaceae</taxon>
        <taxon>Magnetospirillum</taxon>
    </lineage>
</organism>
<proteinExistence type="inferred from homology"/>
<keyword evidence="2 5" id="KW-0145">Chemotaxis</keyword>
<dbReference type="PROSITE" id="PS50110">
    <property type="entry name" value="RESPONSE_REGULATORY"/>
    <property type="match status" value="1"/>
</dbReference>
<comment type="domain">
    <text evidence="5">Contains a C-terminal catalytic domain, and an N-terminal region which modulates catalytic activity.</text>
</comment>
<dbReference type="Gene3D" id="3.40.50.2300">
    <property type="match status" value="1"/>
</dbReference>
<comment type="catalytic activity">
    <reaction evidence="4 5">
        <text>[protein]-L-glutamate 5-O-methyl ester + H2O = L-glutamyl-[protein] + methanol + H(+)</text>
        <dbReference type="Rhea" id="RHEA:23236"/>
        <dbReference type="Rhea" id="RHEA-COMP:10208"/>
        <dbReference type="Rhea" id="RHEA-COMP:10311"/>
        <dbReference type="ChEBI" id="CHEBI:15377"/>
        <dbReference type="ChEBI" id="CHEBI:15378"/>
        <dbReference type="ChEBI" id="CHEBI:17790"/>
        <dbReference type="ChEBI" id="CHEBI:29973"/>
        <dbReference type="ChEBI" id="CHEBI:82795"/>
        <dbReference type="EC" id="3.1.1.61"/>
    </reaction>
</comment>
<keyword evidence="5 7" id="KW-0597">Phosphoprotein</keyword>
<dbReference type="GO" id="GO:0008984">
    <property type="term" value="F:protein-glutamate methylesterase activity"/>
    <property type="evidence" value="ECO:0007669"/>
    <property type="project" value="UniProtKB-UniRule"/>
</dbReference>
<dbReference type="InterPro" id="IPR000673">
    <property type="entry name" value="Sig_transdc_resp-reg_Me-estase"/>
</dbReference>
<comment type="PTM">
    <text evidence="5">Phosphorylated by CheA. Phosphorylation of the N-terminal regulatory domain activates the methylesterase activity.</text>
</comment>
<reference evidence="10 11" key="1">
    <citation type="submission" date="2013-04" db="EMBL/GenBank/DDBJ databases">
        <authorList>
            <person name="Kuznetsov B."/>
            <person name="Ivanovsky R."/>
        </authorList>
    </citation>
    <scope>NUCLEOTIDE SEQUENCE [LARGE SCALE GENOMIC DNA]</scope>
    <source>
        <strain evidence="10 11">MGU-K5</strain>
    </source>
</reference>
<dbReference type="PATRIC" id="fig|1316936.3.peg.270"/>
<dbReference type="HAMAP" id="MF_00099">
    <property type="entry name" value="CheB_chemtxs"/>
    <property type="match status" value="1"/>
</dbReference>
<dbReference type="SUPFAM" id="SSF52172">
    <property type="entry name" value="CheY-like"/>
    <property type="match status" value="1"/>
</dbReference>
<dbReference type="Pfam" id="PF01339">
    <property type="entry name" value="CheB_methylest"/>
    <property type="match status" value="1"/>
</dbReference>
<dbReference type="SMART" id="SM00448">
    <property type="entry name" value="REC"/>
    <property type="match status" value="1"/>
</dbReference>
<dbReference type="PANTHER" id="PTHR42872">
    <property type="entry name" value="PROTEIN-GLUTAMATE METHYLESTERASE/PROTEIN-GLUTAMINE GLUTAMINASE"/>
    <property type="match status" value="1"/>
</dbReference>
<feature type="modified residue" description="4-aspartylphosphate" evidence="5 7">
    <location>
        <position position="53"/>
    </location>
</feature>
<dbReference type="EC" id="3.5.1.44" evidence="5"/>
<dbReference type="NCBIfam" id="NF001965">
    <property type="entry name" value="PRK00742.1"/>
    <property type="match status" value="1"/>
</dbReference>
<dbReference type="InterPro" id="IPR011006">
    <property type="entry name" value="CheY-like_superfamily"/>
</dbReference>
<dbReference type="AlphaFoldDB" id="S9TY10"/>
<evidence type="ECO:0000313" key="10">
    <source>
        <dbReference type="EMBL" id="EPY03250.1"/>
    </source>
</evidence>
<evidence type="ECO:0000256" key="1">
    <source>
        <dbReference type="ARBA" id="ARBA00022490"/>
    </source>
</evidence>
<gene>
    <name evidence="5" type="primary">cheB</name>
    <name evidence="10" type="ORF">K678_01366</name>
</gene>
<evidence type="ECO:0000256" key="7">
    <source>
        <dbReference type="PROSITE-ProRule" id="PRU00169"/>
    </source>
</evidence>
<evidence type="ECO:0000256" key="2">
    <source>
        <dbReference type="ARBA" id="ARBA00022500"/>
    </source>
</evidence>
<feature type="active site" evidence="5 6">
    <location>
        <position position="204"/>
    </location>
</feature>
<dbReference type="CDD" id="cd17541">
    <property type="entry name" value="REC_CheB-like"/>
    <property type="match status" value="1"/>
</dbReference>
<sequence length="367" mass="39562">MTKVLVVDDSALMRRHLREILEQRAGCEVALARNGVEALSALDTFSPDVITLDINMPEMDGLTCLSHIMARRPLPVVMVSSLTEEGAEITLQALALGAVDFIQKPEGTISLNVNRIENEIIAKVTGAVRARIRRSIGLSGRLRAERDRTNSRTERRPLAALPSSDPGLFGVVVIGVSTGGPGTLEQILPRLPADFPWPVVVAQHMPGSFTSVFARRLNELCAATVIEASCQMPLEAGVVYIGKGDADVVIGRRATRYVINPMPSGEQYLWHPSVARLVESAMHALPAEQVIGVMLTGMGDDGAEAMNTLFRKGGRTIAQDEATSVVWGMPGELVKRGGANLVLPCDRITAQLLSWLPGSREKRHGLA</sequence>
<feature type="active site" evidence="5 6">
    <location>
        <position position="177"/>
    </location>
</feature>
<keyword evidence="1 5" id="KW-0963">Cytoplasm</keyword>
<feature type="domain" description="CheB-type methylesterase" evidence="9">
    <location>
        <begin position="162"/>
        <end position="359"/>
    </location>
</feature>
<evidence type="ECO:0000256" key="4">
    <source>
        <dbReference type="ARBA" id="ARBA00048267"/>
    </source>
</evidence>
<dbReference type="OrthoDB" id="9793421at2"/>
<comment type="catalytic activity">
    <reaction evidence="5">
        <text>L-glutaminyl-[protein] + H2O = L-glutamyl-[protein] + NH4(+)</text>
        <dbReference type="Rhea" id="RHEA:16441"/>
        <dbReference type="Rhea" id="RHEA-COMP:10207"/>
        <dbReference type="Rhea" id="RHEA-COMP:10208"/>
        <dbReference type="ChEBI" id="CHEBI:15377"/>
        <dbReference type="ChEBI" id="CHEBI:28938"/>
        <dbReference type="ChEBI" id="CHEBI:29973"/>
        <dbReference type="ChEBI" id="CHEBI:30011"/>
        <dbReference type="EC" id="3.5.1.44"/>
    </reaction>
</comment>
<feature type="active site" evidence="5 6">
    <location>
        <position position="301"/>
    </location>
</feature>
<comment type="function">
    <text evidence="5">Involved in chemotaxis. Part of a chemotaxis signal transduction system that modulates chemotaxis in response to various stimuli. Catalyzes the demethylation of specific methylglutamate residues introduced into the chemoreceptors (methyl-accepting chemotaxis proteins or MCP) by CheR. Also mediates the irreversible deamidation of specific glutamine residues to glutamic acid.</text>
</comment>
<dbReference type="Pfam" id="PF00072">
    <property type="entry name" value="Response_reg"/>
    <property type="match status" value="1"/>
</dbReference>
<dbReference type="InterPro" id="IPR001789">
    <property type="entry name" value="Sig_transdc_resp-reg_receiver"/>
</dbReference>
<dbReference type="PANTHER" id="PTHR42872:SF6">
    <property type="entry name" value="PROTEIN-GLUTAMATE METHYLESTERASE_PROTEIN-GLUTAMINE GLUTAMINASE"/>
    <property type="match status" value="1"/>
</dbReference>
<dbReference type="Proteomes" id="UP000015350">
    <property type="component" value="Unassembled WGS sequence"/>
</dbReference>
<dbReference type="RefSeq" id="WP_021130661.1">
    <property type="nucleotide sequence ID" value="NZ_AQPH01000003.1"/>
</dbReference>
<name>S9TY10_MAGFU</name>
<dbReference type="SUPFAM" id="SSF52738">
    <property type="entry name" value="Methylesterase CheB, C-terminal domain"/>
    <property type="match status" value="1"/>
</dbReference>
<dbReference type="PROSITE" id="PS50122">
    <property type="entry name" value="CHEB"/>
    <property type="match status" value="1"/>
</dbReference>
<keyword evidence="3 5" id="KW-0378">Hydrolase</keyword>
<comment type="subcellular location">
    <subcellularLocation>
        <location evidence="5">Cytoplasm</location>
    </subcellularLocation>
</comment>
<dbReference type="InterPro" id="IPR008248">
    <property type="entry name" value="CheB-like"/>
</dbReference>